<dbReference type="Pfam" id="PF25876">
    <property type="entry name" value="HH_MFP_RND"/>
    <property type="match status" value="1"/>
</dbReference>
<dbReference type="Gene3D" id="2.40.420.20">
    <property type="match status" value="1"/>
</dbReference>
<evidence type="ECO:0000256" key="1">
    <source>
        <dbReference type="ARBA" id="ARBA00004519"/>
    </source>
</evidence>
<evidence type="ECO:0000259" key="6">
    <source>
        <dbReference type="Pfam" id="PF25967"/>
    </source>
</evidence>
<dbReference type="InterPro" id="IPR006143">
    <property type="entry name" value="RND_pump_MFP"/>
</dbReference>
<dbReference type="InterPro" id="IPR058626">
    <property type="entry name" value="MdtA-like_b-barrel"/>
</dbReference>
<reference evidence="7 8" key="1">
    <citation type="journal article" date="2018" name="Aquat. Microb. Ecol.">
        <title>Gammaproteobacterial methanotrophs dominate.</title>
        <authorList>
            <person name="Rissanen A.J."/>
            <person name="Saarenheimo J."/>
            <person name="Tiirola M."/>
            <person name="Peura S."/>
            <person name="Aalto S.L."/>
            <person name="Karvinen A."/>
            <person name="Nykanen H."/>
        </authorList>
    </citation>
    <scope>NUCLEOTIDE SEQUENCE [LARGE SCALE GENOMIC DNA]</scope>
    <source>
        <strain evidence="7">AMbin10</strain>
    </source>
</reference>
<dbReference type="Pfam" id="PF25944">
    <property type="entry name" value="Beta-barrel_RND"/>
    <property type="match status" value="1"/>
</dbReference>
<dbReference type="GO" id="GO:0005886">
    <property type="term" value="C:plasma membrane"/>
    <property type="evidence" value="ECO:0007669"/>
    <property type="project" value="UniProtKB-SubCell"/>
</dbReference>
<comment type="caution">
    <text evidence="7">The sequence shown here is derived from an EMBL/GenBank/DDBJ whole genome shotgun (WGS) entry which is preliminary data.</text>
</comment>
<dbReference type="PROSITE" id="PS51257">
    <property type="entry name" value="PROKAR_LIPOPROTEIN"/>
    <property type="match status" value="1"/>
</dbReference>
<sequence>MKRNQDLAQGNPYLKFISRPILLSAVCALIFTGCENKAKEQQKLALAATPPPPVVEYALVSQQDVPIYDEWVGTLDGMVNAQILAQVTGYLVKQVYKEGEFVKKGQLLYQIDPRTFQAALDQAKGNLARQEALLITTRLDMQRIQRLLPENAVSVRDRDIAVGREAQAQAEVAAAKAAMESAQLALGFTRILSPIDGIAGISQAQLGNLVGPGSANAVLTKVSTVDPIKAFIPLSEQQYMRFAREERRASERSTPTPLELILADGTKYPLPGKFFFADRQVEVKTGTIQVASLFPNPRNILRPGQFARVRAATTIKRGALLVPQRAVGDIQGRKVVAVVKPDNTVEIRPVKPAETIGTQWVIDEGLKPGERVVAEGILKVRPGSKVNPRPFAEAPAAAGR</sequence>
<dbReference type="Gene3D" id="2.40.50.100">
    <property type="match status" value="1"/>
</dbReference>
<evidence type="ECO:0000259" key="5">
    <source>
        <dbReference type="Pfam" id="PF25944"/>
    </source>
</evidence>
<dbReference type="InterPro" id="IPR058624">
    <property type="entry name" value="MdtA-like_HH"/>
</dbReference>
<dbReference type="Gene3D" id="2.40.30.170">
    <property type="match status" value="1"/>
</dbReference>
<evidence type="ECO:0000259" key="4">
    <source>
        <dbReference type="Pfam" id="PF25917"/>
    </source>
</evidence>
<dbReference type="NCBIfam" id="TIGR01730">
    <property type="entry name" value="RND_mfp"/>
    <property type="match status" value="1"/>
</dbReference>
<dbReference type="InterPro" id="IPR058627">
    <property type="entry name" value="MdtA-like_C"/>
</dbReference>
<dbReference type="Pfam" id="PF25917">
    <property type="entry name" value="BSH_RND"/>
    <property type="match status" value="1"/>
</dbReference>
<gene>
    <name evidence="7" type="ORF">DM484_21470</name>
</gene>
<accession>A0A2W4QTD9</accession>
<feature type="domain" description="Multidrug resistance protein MdtA-like alpha-helical hairpin" evidence="3">
    <location>
        <begin position="120"/>
        <end position="189"/>
    </location>
</feature>
<dbReference type="Proteomes" id="UP000249396">
    <property type="component" value="Unassembled WGS sequence"/>
</dbReference>
<evidence type="ECO:0000313" key="7">
    <source>
        <dbReference type="EMBL" id="PZN74416.1"/>
    </source>
</evidence>
<evidence type="ECO:0000256" key="2">
    <source>
        <dbReference type="ARBA" id="ARBA00009477"/>
    </source>
</evidence>
<organism evidence="7 8">
    <name type="scientific">Candidatus Methylumidiphilus alinenensis</name>
    <dbReference type="NCBI Taxonomy" id="2202197"/>
    <lineage>
        <taxon>Bacteria</taxon>
        <taxon>Pseudomonadati</taxon>
        <taxon>Pseudomonadota</taxon>
        <taxon>Gammaproteobacteria</taxon>
        <taxon>Methylococcales</taxon>
        <taxon>Candidatus Methylumidiphilus</taxon>
    </lineage>
</organism>
<dbReference type="PANTHER" id="PTHR30158">
    <property type="entry name" value="ACRA/E-RELATED COMPONENT OF DRUG EFFLUX TRANSPORTER"/>
    <property type="match status" value="1"/>
</dbReference>
<dbReference type="AlphaFoldDB" id="A0A2W4QTD9"/>
<dbReference type="Gene3D" id="1.10.287.470">
    <property type="entry name" value="Helix hairpin bin"/>
    <property type="match status" value="1"/>
</dbReference>
<feature type="domain" description="Multidrug resistance protein MdtA-like beta-barrel" evidence="5">
    <location>
        <begin position="233"/>
        <end position="311"/>
    </location>
</feature>
<name>A0A2W4QTD9_9GAMM</name>
<dbReference type="Pfam" id="PF25967">
    <property type="entry name" value="RND-MFP_C"/>
    <property type="match status" value="1"/>
</dbReference>
<comment type="similarity">
    <text evidence="2">Belongs to the membrane fusion protein (MFP) (TC 8.A.1) family.</text>
</comment>
<feature type="domain" description="Multidrug resistance protein MdtA-like barrel-sandwich hybrid" evidence="4">
    <location>
        <begin position="81"/>
        <end position="220"/>
    </location>
</feature>
<dbReference type="InterPro" id="IPR058625">
    <property type="entry name" value="MdtA-like_BSH"/>
</dbReference>
<evidence type="ECO:0000313" key="8">
    <source>
        <dbReference type="Proteomes" id="UP000249396"/>
    </source>
</evidence>
<protein>
    <submittedName>
        <fullName evidence="7">Efflux transporter periplasmic adaptor subunit</fullName>
    </submittedName>
</protein>
<comment type="subcellular location">
    <subcellularLocation>
        <location evidence="1">Cell inner membrane</location>
        <topology evidence="1">Lipid-anchor</topology>
    </subcellularLocation>
</comment>
<dbReference type="EMBL" id="QJPH01000431">
    <property type="protein sequence ID" value="PZN74416.1"/>
    <property type="molecule type" value="Genomic_DNA"/>
</dbReference>
<dbReference type="GO" id="GO:0046677">
    <property type="term" value="P:response to antibiotic"/>
    <property type="evidence" value="ECO:0007669"/>
    <property type="project" value="TreeGrafter"/>
</dbReference>
<feature type="domain" description="Multidrug resistance protein MdtA-like C-terminal permuted SH3" evidence="6">
    <location>
        <begin position="319"/>
        <end position="377"/>
    </location>
</feature>
<dbReference type="FunFam" id="2.40.420.20:FF:000001">
    <property type="entry name" value="Efflux RND transporter periplasmic adaptor subunit"/>
    <property type="match status" value="1"/>
</dbReference>
<dbReference type="SUPFAM" id="SSF111369">
    <property type="entry name" value="HlyD-like secretion proteins"/>
    <property type="match status" value="1"/>
</dbReference>
<evidence type="ECO:0000259" key="3">
    <source>
        <dbReference type="Pfam" id="PF25876"/>
    </source>
</evidence>
<proteinExistence type="inferred from homology"/>
<dbReference type="GO" id="GO:0022857">
    <property type="term" value="F:transmembrane transporter activity"/>
    <property type="evidence" value="ECO:0007669"/>
    <property type="project" value="InterPro"/>
</dbReference>